<gene>
    <name evidence="8" type="ORF">RISW2_04850</name>
</gene>
<proteinExistence type="inferred from homology"/>
<dbReference type="GO" id="GO:0030288">
    <property type="term" value="C:outer membrane-bounded periplasmic space"/>
    <property type="evidence" value="ECO:0007669"/>
    <property type="project" value="TreeGrafter"/>
</dbReference>
<evidence type="ECO:0000256" key="3">
    <source>
        <dbReference type="ARBA" id="ARBA00022448"/>
    </source>
</evidence>
<dbReference type="CDD" id="cd01140">
    <property type="entry name" value="FatB"/>
    <property type="match status" value="1"/>
</dbReference>
<dbReference type="SUPFAM" id="SSF53807">
    <property type="entry name" value="Helical backbone' metal receptor"/>
    <property type="match status" value="1"/>
</dbReference>
<dbReference type="OrthoDB" id="63946at2"/>
<dbReference type="InterPro" id="IPR002491">
    <property type="entry name" value="ABC_transptr_periplasmic_BD"/>
</dbReference>
<comment type="similarity">
    <text evidence="2">Belongs to the bacterial solute-binding protein 8 family.</text>
</comment>
<feature type="chain" id="PRO_5004978027" evidence="6">
    <location>
        <begin position="21"/>
        <end position="299"/>
    </location>
</feature>
<feature type="domain" description="Fe/B12 periplasmic-binding" evidence="7">
    <location>
        <begin position="40"/>
        <end position="297"/>
    </location>
</feature>
<protein>
    <submittedName>
        <fullName evidence="8">Iron ABC transporter substrate-binding protein</fullName>
    </submittedName>
</protein>
<evidence type="ECO:0000256" key="6">
    <source>
        <dbReference type="SAM" id="SignalP"/>
    </source>
</evidence>
<dbReference type="PANTHER" id="PTHR30532">
    <property type="entry name" value="IRON III DICITRATE-BINDING PERIPLASMIC PROTEIN"/>
    <property type="match status" value="1"/>
</dbReference>
<dbReference type="AlphaFoldDB" id="X7F9Q5"/>
<keyword evidence="4" id="KW-0406">Ion transport</keyword>
<keyword evidence="3" id="KW-0813">Transport</keyword>
<evidence type="ECO:0000259" key="7">
    <source>
        <dbReference type="PROSITE" id="PS50983"/>
    </source>
</evidence>
<name>X7F9Q5_9RHOB</name>
<evidence type="ECO:0000256" key="5">
    <source>
        <dbReference type="ARBA" id="ARBA00022729"/>
    </source>
</evidence>
<keyword evidence="4" id="KW-0408">Iron</keyword>
<keyword evidence="9" id="KW-1185">Reference proteome</keyword>
<accession>X7F9Q5</accession>
<dbReference type="Proteomes" id="UP000023430">
    <property type="component" value="Unassembled WGS sequence"/>
</dbReference>
<dbReference type="InterPro" id="IPR033870">
    <property type="entry name" value="FatB"/>
</dbReference>
<dbReference type="InterPro" id="IPR051313">
    <property type="entry name" value="Bact_iron-sidero_bind"/>
</dbReference>
<evidence type="ECO:0000256" key="2">
    <source>
        <dbReference type="ARBA" id="ARBA00008814"/>
    </source>
</evidence>
<evidence type="ECO:0000256" key="1">
    <source>
        <dbReference type="ARBA" id="ARBA00004196"/>
    </source>
</evidence>
<organism evidence="8 9">
    <name type="scientific">Roseivivax isoporae LMG 25204</name>
    <dbReference type="NCBI Taxonomy" id="1449351"/>
    <lineage>
        <taxon>Bacteria</taxon>
        <taxon>Pseudomonadati</taxon>
        <taxon>Pseudomonadota</taxon>
        <taxon>Alphaproteobacteria</taxon>
        <taxon>Rhodobacterales</taxon>
        <taxon>Roseobacteraceae</taxon>
        <taxon>Roseivivax</taxon>
    </lineage>
</organism>
<evidence type="ECO:0000313" key="9">
    <source>
        <dbReference type="Proteomes" id="UP000023430"/>
    </source>
</evidence>
<evidence type="ECO:0000256" key="4">
    <source>
        <dbReference type="ARBA" id="ARBA00022496"/>
    </source>
</evidence>
<dbReference type="PROSITE" id="PS50983">
    <property type="entry name" value="FE_B12_PBP"/>
    <property type="match status" value="1"/>
</dbReference>
<dbReference type="eggNOG" id="COG4607">
    <property type="taxonomic scope" value="Bacteria"/>
</dbReference>
<dbReference type="STRING" id="1449351.RISW2_04850"/>
<dbReference type="EMBL" id="JAME01000015">
    <property type="protein sequence ID" value="ETX28829.1"/>
    <property type="molecule type" value="Genomic_DNA"/>
</dbReference>
<dbReference type="PANTHER" id="PTHR30532:SF28">
    <property type="entry name" value="PETROBACTIN-BINDING PROTEIN YCLQ"/>
    <property type="match status" value="1"/>
</dbReference>
<feature type="signal peptide" evidence="6">
    <location>
        <begin position="1"/>
        <end position="20"/>
    </location>
</feature>
<evidence type="ECO:0000313" key="8">
    <source>
        <dbReference type="EMBL" id="ETX28829.1"/>
    </source>
</evidence>
<dbReference type="Gene3D" id="3.40.50.1980">
    <property type="entry name" value="Nitrogenase molybdenum iron protein domain"/>
    <property type="match status" value="2"/>
</dbReference>
<keyword evidence="4" id="KW-0410">Iron transport</keyword>
<sequence>MRHLLPALVAAILAAAPLRADTVEIETALGRVDVPAAPATTVVYDMAALDTLDALGVAGLHTIGTVYLERLAPYAGDAGTLFEPDIEALYAMQPDLVVVGGRSSEQRDAVAEIAPAIDMTIWGDDVLGQARARIAAYGALYDRSDAARALVAEIDAAVDRARAAAEARGDALILLTNGPKVSAYGAASRFGWIHAATGLPEAADGIDGATHGEAVSFEFVRDADPDWLLVIDRGAAIGAEGQSARATLDNPLVRETKAWREGQVIYLDAAETYIASGGARATLNTLETVTRALEDAGRP</sequence>
<dbReference type="GO" id="GO:1901678">
    <property type="term" value="P:iron coordination entity transport"/>
    <property type="evidence" value="ECO:0007669"/>
    <property type="project" value="UniProtKB-ARBA"/>
</dbReference>
<dbReference type="PATRIC" id="fig|1449351.3.peg.2303"/>
<comment type="caution">
    <text evidence="8">The sequence shown here is derived from an EMBL/GenBank/DDBJ whole genome shotgun (WGS) entry which is preliminary data.</text>
</comment>
<comment type="subcellular location">
    <subcellularLocation>
        <location evidence="1">Cell envelope</location>
    </subcellularLocation>
</comment>
<dbReference type="Pfam" id="PF01497">
    <property type="entry name" value="Peripla_BP_2"/>
    <property type="match status" value="1"/>
</dbReference>
<keyword evidence="5 6" id="KW-0732">Signal</keyword>
<reference evidence="8 9" key="1">
    <citation type="submission" date="2014-01" db="EMBL/GenBank/DDBJ databases">
        <title>Roseivivax isoporae LMG 25204 Genome Sequencing.</title>
        <authorList>
            <person name="Lai Q."/>
            <person name="Li G."/>
            <person name="Shao Z."/>
        </authorList>
    </citation>
    <scope>NUCLEOTIDE SEQUENCE [LARGE SCALE GENOMIC DNA]</scope>
    <source>
        <strain evidence="8 9">LMG 25204</strain>
    </source>
</reference>
<dbReference type="RefSeq" id="WP_043770856.1">
    <property type="nucleotide sequence ID" value="NZ_JAME01000015.1"/>
</dbReference>